<dbReference type="AlphaFoldDB" id="A0A1C4EFP4"/>
<organism evidence="2 3">
    <name type="scientific">Chitinophaga costaii</name>
    <dbReference type="NCBI Taxonomy" id="1335309"/>
    <lineage>
        <taxon>Bacteria</taxon>
        <taxon>Pseudomonadati</taxon>
        <taxon>Bacteroidota</taxon>
        <taxon>Chitinophagia</taxon>
        <taxon>Chitinophagales</taxon>
        <taxon>Chitinophagaceae</taxon>
        <taxon>Chitinophaga</taxon>
    </lineage>
</organism>
<evidence type="ECO:0000313" key="2">
    <source>
        <dbReference type="EMBL" id="SCC42370.1"/>
    </source>
</evidence>
<dbReference type="RefSeq" id="WP_089712668.1">
    <property type="nucleotide sequence ID" value="NZ_FMAR01000008.1"/>
</dbReference>
<sequence length="414" mass="46850">MPIKWSVLLFGWILWAGVAAAQDIIPTDTSHFTTIRIDPANTMGGNVSDVFASVNYIPLETTPESLLGEVSQLAILNGYYLVLDYDKNAIFIFTNSGKYHAKIKGGDQRIGHFMVNKWTNQVAYSGDNYQTITYCDLDGKVVKQDANITPEGLPALYSNSFFVGAKEVISYFTYLNIDTTSKYYNAYYWSLLKYGNPVYALGMPYTAAQTKIDVILANLTTMTTSGIDTAFLLAKPYEYGLYTVTPHTIRLAYQFIFPQSLSLPPDFLTNPVYNLKRIKYVDDHRDLIYSLNNYYQVGDNLLWRECSMSSNKEEYLLYNLTSGNLFAIKHILPDALSYYLPFYETISSIFDNVGFAYCDGASLYTSVSSLAMFKTKEENKDKNIVLPAVLQTYFNKGNARDNPVLVQLQLKKEL</sequence>
<reference evidence="2 3" key="1">
    <citation type="submission" date="2016-08" db="EMBL/GenBank/DDBJ databases">
        <authorList>
            <person name="Seilhamer J.J."/>
        </authorList>
    </citation>
    <scope>NUCLEOTIDE SEQUENCE [LARGE SCALE GENOMIC DNA]</scope>
    <source>
        <strain evidence="2 3">A37T2</strain>
    </source>
</reference>
<dbReference type="STRING" id="1335309.GA0116948_10874"/>
<keyword evidence="1" id="KW-0732">Signal</keyword>
<proteinExistence type="predicted"/>
<dbReference type="Pfam" id="PF17170">
    <property type="entry name" value="DUF5128"/>
    <property type="match status" value="1"/>
</dbReference>
<evidence type="ECO:0000313" key="3">
    <source>
        <dbReference type="Proteomes" id="UP000242818"/>
    </source>
</evidence>
<evidence type="ECO:0000256" key="1">
    <source>
        <dbReference type="SAM" id="SignalP"/>
    </source>
</evidence>
<dbReference type="EMBL" id="FMAR01000008">
    <property type="protein sequence ID" value="SCC42370.1"/>
    <property type="molecule type" value="Genomic_DNA"/>
</dbReference>
<accession>A0A1C4EFP4</accession>
<name>A0A1C4EFP4_9BACT</name>
<protein>
    <submittedName>
        <fullName evidence="2">6-bladed beta-propeller protein</fullName>
    </submittedName>
</protein>
<dbReference type="Proteomes" id="UP000242818">
    <property type="component" value="Unassembled WGS sequence"/>
</dbReference>
<feature type="chain" id="PRO_5008691132" evidence="1">
    <location>
        <begin position="22"/>
        <end position="414"/>
    </location>
</feature>
<feature type="signal peptide" evidence="1">
    <location>
        <begin position="1"/>
        <end position="21"/>
    </location>
</feature>
<keyword evidence="3" id="KW-1185">Reference proteome</keyword>
<dbReference type="OrthoDB" id="828283at2"/>
<gene>
    <name evidence="2" type="ORF">GA0116948_10874</name>
</gene>